<dbReference type="InterPro" id="IPR014757">
    <property type="entry name" value="Tscrpt_reg_IclR_C"/>
</dbReference>
<dbReference type="Pfam" id="PF09339">
    <property type="entry name" value="HTH_IclR"/>
    <property type="match status" value="1"/>
</dbReference>
<dbReference type="InterPro" id="IPR036390">
    <property type="entry name" value="WH_DNA-bd_sf"/>
</dbReference>
<keyword evidence="3" id="KW-0804">Transcription</keyword>
<protein>
    <submittedName>
        <fullName evidence="6">IclR family transcriptional regulator C-terminal domain-containing protein</fullName>
    </submittedName>
</protein>
<feature type="domain" description="IclR-ED" evidence="5">
    <location>
        <begin position="72"/>
        <end position="256"/>
    </location>
</feature>
<sequence length="277" mass="29595">MSRDKTSPDFVEALARGLDVIKAFGPHRRAMSLTEIASETALARATARRILLTLEQLGYVRSTPAGFLLTPRVLELGVAYTLSAGLWEIAQPHLRELVVATNQAASVAYLDGSDIIYVARTAAPKVVATTINAGTRFPARSTALGKMLLSSLSPDDLARALATPSASSVPAFREQPIERLDDDLREIRSQGWAATHEEMSPGVRSIAAPIRDGQGEVIAAVNLAAIAAEVTHQQMTEEYLPLVLLAASEIGREYALVRSSPQELVPTRSALNTTGGS</sequence>
<dbReference type="InterPro" id="IPR050707">
    <property type="entry name" value="HTH_MetabolicPath_Reg"/>
</dbReference>
<keyword evidence="7" id="KW-1185">Reference proteome</keyword>
<dbReference type="Pfam" id="PF01614">
    <property type="entry name" value="IclR_C"/>
    <property type="match status" value="1"/>
</dbReference>
<dbReference type="PANTHER" id="PTHR30136">
    <property type="entry name" value="HELIX-TURN-HELIX TRANSCRIPTIONAL REGULATOR, ICLR FAMILY"/>
    <property type="match status" value="1"/>
</dbReference>
<dbReference type="InterPro" id="IPR036388">
    <property type="entry name" value="WH-like_DNA-bd_sf"/>
</dbReference>
<feature type="domain" description="HTH iclR-type" evidence="4">
    <location>
        <begin position="11"/>
        <end position="71"/>
    </location>
</feature>
<dbReference type="EMBL" id="BAAAQX010000065">
    <property type="protein sequence ID" value="GAA2216280.1"/>
    <property type="molecule type" value="Genomic_DNA"/>
</dbReference>
<dbReference type="Gene3D" id="3.30.450.40">
    <property type="match status" value="1"/>
</dbReference>
<dbReference type="PANTHER" id="PTHR30136:SF34">
    <property type="entry name" value="TRANSCRIPTIONAL REGULATOR"/>
    <property type="match status" value="1"/>
</dbReference>
<evidence type="ECO:0000259" key="4">
    <source>
        <dbReference type="PROSITE" id="PS51077"/>
    </source>
</evidence>
<dbReference type="Gene3D" id="1.10.10.10">
    <property type="entry name" value="Winged helix-like DNA-binding domain superfamily/Winged helix DNA-binding domain"/>
    <property type="match status" value="1"/>
</dbReference>
<evidence type="ECO:0000259" key="5">
    <source>
        <dbReference type="PROSITE" id="PS51078"/>
    </source>
</evidence>
<dbReference type="SUPFAM" id="SSF46785">
    <property type="entry name" value="Winged helix' DNA-binding domain"/>
    <property type="match status" value="1"/>
</dbReference>
<keyword evidence="1" id="KW-0805">Transcription regulation</keyword>
<reference evidence="6 7" key="1">
    <citation type="journal article" date="2019" name="Int. J. Syst. Evol. Microbiol.">
        <title>The Global Catalogue of Microorganisms (GCM) 10K type strain sequencing project: providing services to taxonomists for standard genome sequencing and annotation.</title>
        <authorList>
            <consortium name="The Broad Institute Genomics Platform"/>
            <consortium name="The Broad Institute Genome Sequencing Center for Infectious Disease"/>
            <person name="Wu L."/>
            <person name="Ma J."/>
        </authorList>
    </citation>
    <scope>NUCLEOTIDE SEQUENCE [LARGE SCALE GENOMIC DNA]</scope>
    <source>
        <strain evidence="6 7">JCM 16114</strain>
    </source>
</reference>
<dbReference type="InterPro" id="IPR029016">
    <property type="entry name" value="GAF-like_dom_sf"/>
</dbReference>
<accession>A0ABN3D352</accession>
<dbReference type="Proteomes" id="UP001499843">
    <property type="component" value="Unassembled WGS sequence"/>
</dbReference>
<proteinExistence type="predicted"/>
<evidence type="ECO:0000256" key="3">
    <source>
        <dbReference type="ARBA" id="ARBA00023163"/>
    </source>
</evidence>
<gene>
    <name evidence="6" type="ORF">GCM10009850_117490</name>
</gene>
<dbReference type="RefSeq" id="WP_344495744.1">
    <property type="nucleotide sequence ID" value="NZ_BAAAQX010000065.1"/>
</dbReference>
<dbReference type="SUPFAM" id="SSF55781">
    <property type="entry name" value="GAF domain-like"/>
    <property type="match status" value="1"/>
</dbReference>
<organism evidence="6 7">
    <name type="scientific">Nonomuraea monospora</name>
    <dbReference type="NCBI Taxonomy" id="568818"/>
    <lineage>
        <taxon>Bacteria</taxon>
        <taxon>Bacillati</taxon>
        <taxon>Actinomycetota</taxon>
        <taxon>Actinomycetes</taxon>
        <taxon>Streptosporangiales</taxon>
        <taxon>Streptosporangiaceae</taxon>
        <taxon>Nonomuraea</taxon>
    </lineage>
</organism>
<evidence type="ECO:0000313" key="7">
    <source>
        <dbReference type="Proteomes" id="UP001499843"/>
    </source>
</evidence>
<name>A0ABN3D352_9ACTN</name>
<dbReference type="PROSITE" id="PS51078">
    <property type="entry name" value="ICLR_ED"/>
    <property type="match status" value="1"/>
</dbReference>
<evidence type="ECO:0000313" key="6">
    <source>
        <dbReference type="EMBL" id="GAA2216280.1"/>
    </source>
</evidence>
<evidence type="ECO:0000256" key="1">
    <source>
        <dbReference type="ARBA" id="ARBA00023015"/>
    </source>
</evidence>
<dbReference type="SMART" id="SM00346">
    <property type="entry name" value="HTH_ICLR"/>
    <property type="match status" value="1"/>
</dbReference>
<evidence type="ECO:0000256" key="2">
    <source>
        <dbReference type="ARBA" id="ARBA00023125"/>
    </source>
</evidence>
<dbReference type="InterPro" id="IPR005471">
    <property type="entry name" value="Tscrpt_reg_IclR_N"/>
</dbReference>
<dbReference type="PROSITE" id="PS51077">
    <property type="entry name" value="HTH_ICLR"/>
    <property type="match status" value="1"/>
</dbReference>
<keyword evidence="2" id="KW-0238">DNA-binding</keyword>
<comment type="caution">
    <text evidence="6">The sequence shown here is derived from an EMBL/GenBank/DDBJ whole genome shotgun (WGS) entry which is preliminary data.</text>
</comment>